<accession>A0ABT1VVR9</accession>
<dbReference type="SUPFAM" id="SSF51120">
    <property type="entry name" value="beta-Roll"/>
    <property type="match status" value="2"/>
</dbReference>
<comment type="caution">
    <text evidence="5">Lacks conserved residue(s) required for the propagation of feature annotation.</text>
</comment>
<proteinExistence type="inferred from homology"/>
<dbReference type="Pfam" id="PF00082">
    <property type="entry name" value="Peptidase_S8"/>
    <property type="match status" value="1"/>
</dbReference>
<dbReference type="PANTHER" id="PTHR43806">
    <property type="entry name" value="PEPTIDASE S8"/>
    <property type="match status" value="1"/>
</dbReference>
<dbReference type="PROSITE" id="PS00138">
    <property type="entry name" value="SUBTILASE_SER"/>
    <property type="match status" value="1"/>
</dbReference>
<dbReference type="Gene3D" id="3.40.50.200">
    <property type="entry name" value="Peptidase S8/S53 domain"/>
    <property type="match status" value="2"/>
</dbReference>
<keyword evidence="3" id="KW-0378">Hydrolase</keyword>
<dbReference type="EMBL" id="JAMZEJ010000003">
    <property type="protein sequence ID" value="MCQ8240438.1"/>
    <property type="molecule type" value="Genomic_DNA"/>
</dbReference>
<dbReference type="InterPro" id="IPR000209">
    <property type="entry name" value="Peptidase_S8/S53_dom"/>
</dbReference>
<protein>
    <submittedName>
        <fullName evidence="7">S8 family serine peptidase</fullName>
    </submittedName>
</protein>
<gene>
    <name evidence="7" type="ORF">NFI88_06215</name>
</gene>
<dbReference type="RefSeq" id="WP_422919158.1">
    <property type="nucleotide sequence ID" value="NZ_JAMZEJ010000003.1"/>
</dbReference>
<comment type="similarity">
    <text evidence="1 5">Belongs to the peptidase S8 family.</text>
</comment>
<evidence type="ECO:0000313" key="8">
    <source>
        <dbReference type="Proteomes" id="UP001524547"/>
    </source>
</evidence>
<dbReference type="InterPro" id="IPR036852">
    <property type="entry name" value="Peptidase_S8/S53_dom_sf"/>
</dbReference>
<comment type="caution">
    <text evidence="7">The sequence shown here is derived from an EMBL/GenBank/DDBJ whole genome shotgun (WGS) entry which is preliminary data.</text>
</comment>
<organism evidence="7 8">
    <name type="scientific">Rhizosaccharibacter radicis</name>
    <dbReference type="NCBI Taxonomy" id="2782605"/>
    <lineage>
        <taxon>Bacteria</taxon>
        <taxon>Pseudomonadati</taxon>
        <taxon>Pseudomonadota</taxon>
        <taxon>Alphaproteobacteria</taxon>
        <taxon>Acetobacterales</taxon>
        <taxon>Acetobacteraceae</taxon>
        <taxon>Rhizosaccharibacter</taxon>
    </lineage>
</organism>
<evidence type="ECO:0000256" key="2">
    <source>
        <dbReference type="ARBA" id="ARBA00022670"/>
    </source>
</evidence>
<dbReference type="InterPro" id="IPR050131">
    <property type="entry name" value="Peptidase_S8_subtilisin-like"/>
</dbReference>
<evidence type="ECO:0000256" key="3">
    <source>
        <dbReference type="ARBA" id="ARBA00022801"/>
    </source>
</evidence>
<evidence type="ECO:0000256" key="4">
    <source>
        <dbReference type="ARBA" id="ARBA00022825"/>
    </source>
</evidence>
<sequence>MVSEIPSPDGTGSGDAPLVRAGQKLVLLSKTEWDIASLRFAAPQISGPDPDPLTVGGVLAGNASVLDGLDLSGSGFGIGDGIDISDVAARSTTDPSGRAVTASYDPVSGRLRVLADGAAVATLSLPTGLGGMFSVGRDGSGGSTIVLVHGQTDAAAVASGSARAEALYGTTGAGIAIGIISDSFNASGGLYQDVLTGALPGSVLDSYDPTLDASHQTDEGRAMAQIVHDVAPGSTLLFSAANNGDTTDAAMANAMSALVARGARVIVDDLGDGPGPFYHLNPLTAAVVADATSKGVVFVTAATNRGTDIFYENTLALTRTRISGIPGDSWAFDFGHGAEPVFYQHLVLAGGAEQTIDLQWHATGQPFTLTASFFTKSNGTYVPLATTVTDPDGQASYRFRTTGEGPEDVYLALTSNRPDAAGIFKYIVQDKGVTAPVIDDAHANIGSGVITAHELDPNEISVGMIDYRDVLSDKTPLAAAPGSSYGPGILYENPDGTPLAVPVALSKPDITAPQHTSTTVIDPTEANPTGIGGLSVFEGTSAASPVVAGIAAMMLQADGKLTPGDIANLLRDSARVMQDPTRSGAGLVQAEQAVFSAGGGVHRITQFVGGNDVLLGTHSDDLITTNRDDSTVSGGAGNDTVHAGGHSTSVVGGSGSLFLDASAPVTLSGGTGTVTAFTSQGGLLAGGSDGANVMVAAGGNTTLMGGGSGNALWGGAGTATIFSGATSDTIGGGSGSTTMIAGAGTVTVVTGVGSNTVFGGSGGATIWDDGGRNLVLGGSGDSVFHLGRGETTAWGGTGLMTLEVVKDQAGGSFDFFQTANSRLEIDLKNYGGGDVQKTATTAGTFYALSDGTRIQILHAPGTLAHGGAAG</sequence>
<evidence type="ECO:0000256" key="5">
    <source>
        <dbReference type="PROSITE-ProRule" id="PRU01240"/>
    </source>
</evidence>
<evidence type="ECO:0000259" key="6">
    <source>
        <dbReference type="Pfam" id="PF00082"/>
    </source>
</evidence>
<dbReference type="InterPro" id="IPR023828">
    <property type="entry name" value="Peptidase_S8_Ser-AS"/>
</dbReference>
<dbReference type="SUPFAM" id="SSF52743">
    <property type="entry name" value="Subtilisin-like"/>
    <property type="match status" value="1"/>
</dbReference>
<evidence type="ECO:0000256" key="1">
    <source>
        <dbReference type="ARBA" id="ARBA00011073"/>
    </source>
</evidence>
<dbReference type="PANTHER" id="PTHR43806:SF11">
    <property type="entry name" value="CEREVISIN-RELATED"/>
    <property type="match status" value="1"/>
</dbReference>
<dbReference type="InterPro" id="IPR011049">
    <property type="entry name" value="Serralysin-like_metalloprot_C"/>
</dbReference>
<keyword evidence="4" id="KW-0720">Serine protease</keyword>
<name>A0ABT1VVR9_9PROT</name>
<feature type="domain" description="Peptidase S8/S53" evidence="6">
    <location>
        <begin position="222"/>
        <end position="579"/>
    </location>
</feature>
<evidence type="ECO:0000313" key="7">
    <source>
        <dbReference type="EMBL" id="MCQ8240438.1"/>
    </source>
</evidence>
<keyword evidence="2" id="KW-0645">Protease</keyword>
<dbReference type="PROSITE" id="PS51892">
    <property type="entry name" value="SUBTILASE"/>
    <property type="match status" value="1"/>
</dbReference>
<reference evidence="7 8" key="1">
    <citation type="submission" date="2022-06" db="EMBL/GenBank/DDBJ databases">
        <title>Rhizosaccharibacter gen. nov. sp. nov. KSS12, endophytic bacteria isolated from sugarcane.</title>
        <authorList>
            <person name="Pitiwittayakul N."/>
        </authorList>
    </citation>
    <scope>NUCLEOTIDE SEQUENCE [LARGE SCALE GENOMIC DNA]</scope>
    <source>
        <strain evidence="7 8">KSS12</strain>
    </source>
</reference>
<dbReference type="Proteomes" id="UP001524547">
    <property type="component" value="Unassembled WGS sequence"/>
</dbReference>
<keyword evidence="8" id="KW-1185">Reference proteome</keyword>